<protein>
    <submittedName>
        <fullName evidence="4">YncE family protein</fullName>
    </submittedName>
</protein>
<dbReference type="InterPro" id="IPR011048">
    <property type="entry name" value="Haem_d1_sf"/>
</dbReference>
<keyword evidence="2" id="KW-0472">Membrane</keyword>
<keyword evidence="2" id="KW-1133">Transmembrane helix</keyword>
<keyword evidence="1" id="KW-0732">Signal</keyword>
<name>A0ABV9LSQ1_9ALTE</name>
<organism evidence="4 5">
    <name type="scientific">Glaciecola siphonariae</name>
    <dbReference type="NCBI Taxonomy" id="521012"/>
    <lineage>
        <taxon>Bacteria</taxon>
        <taxon>Pseudomonadati</taxon>
        <taxon>Pseudomonadota</taxon>
        <taxon>Gammaproteobacteria</taxon>
        <taxon>Alteromonadales</taxon>
        <taxon>Alteromonadaceae</taxon>
        <taxon>Glaciecola</taxon>
    </lineage>
</organism>
<sequence>MTLENQTPARKQSRHVTFSPVLLLAFVFITLMGCASSGSAYVPKQADGALAVVNKSDNSVSVIDLNSKRIVNTLPTGQGPHELVLSPDLRWAVSTDFVGGNSLSVFDMQAQTLARTIELSALPGLHGIRFLKDNEHVIFTSGKAQKVGIANVISGEVVTSINTDQATTHMLALSADEATAYATNIRANSISVIDVAKRTKTKDIATEAMPEAINYRKSAHELWYGANQDGKLVVIDPDTEEVLASWDGFTFPYRVLFNHDETVAIVPDFRAHNVRFFDTNTKQELATLALETQAGPQGIVLHPSKDIAYLSLNLKNKVVAIDIAKQVIIEEYPTGNNPDGLVFIQAK</sequence>
<dbReference type="PANTHER" id="PTHR47197">
    <property type="entry name" value="PROTEIN NIRF"/>
    <property type="match status" value="1"/>
</dbReference>
<comment type="caution">
    <text evidence="4">The sequence shown here is derived from an EMBL/GenBank/DDBJ whole genome shotgun (WGS) entry which is preliminary data.</text>
</comment>
<dbReference type="SUPFAM" id="SSF51004">
    <property type="entry name" value="C-terminal (heme d1) domain of cytochrome cd1-nitrite reductase"/>
    <property type="match status" value="1"/>
</dbReference>
<dbReference type="Gene3D" id="2.130.10.10">
    <property type="entry name" value="YVTN repeat-like/Quinoprotein amine dehydrogenase"/>
    <property type="match status" value="3"/>
</dbReference>
<feature type="transmembrane region" description="Helical" evidence="2">
    <location>
        <begin position="21"/>
        <end position="42"/>
    </location>
</feature>
<dbReference type="EMBL" id="JBHSGU010000002">
    <property type="protein sequence ID" value="MFC4698851.1"/>
    <property type="molecule type" value="Genomic_DNA"/>
</dbReference>
<dbReference type="RefSeq" id="WP_382405534.1">
    <property type="nucleotide sequence ID" value="NZ_JBHSGU010000002.1"/>
</dbReference>
<proteinExistence type="predicted"/>
<evidence type="ECO:0000313" key="4">
    <source>
        <dbReference type="EMBL" id="MFC4698851.1"/>
    </source>
</evidence>
<dbReference type="Proteomes" id="UP001595897">
    <property type="component" value="Unassembled WGS sequence"/>
</dbReference>
<evidence type="ECO:0000313" key="5">
    <source>
        <dbReference type="Proteomes" id="UP001595897"/>
    </source>
</evidence>
<reference evidence="5" key="1">
    <citation type="journal article" date="2019" name="Int. J. Syst. Evol. Microbiol.">
        <title>The Global Catalogue of Microorganisms (GCM) 10K type strain sequencing project: providing services to taxonomists for standard genome sequencing and annotation.</title>
        <authorList>
            <consortium name="The Broad Institute Genomics Platform"/>
            <consortium name="The Broad Institute Genome Sequencing Center for Infectious Disease"/>
            <person name="Wu L."/>
            <person name="Ma J."/>
        </authorList>
    </citation>
    <scope>NUCLEOTIDE SEQUENCE [LARGE SCALE GENOMIC DNA]</scope>
    <source>
        <strain evidence="5">KACC 12507</strain>
    </source>
</reference>
<dbReference type="PANTHER" id="PTHR47197:SF3">
    <property type="entry name" value="DIHYDRO-HEME D1 DEHYDROGENASE"/>
    <property type="match status" value="1"/>
</dbReference>
<keyword evidence="2" id="KW-0812">Transmembrane</keyword>
<accession>A0ABV9LSQ1</accession>
<gene>
    <name evidence="4" type="ORF">ACFO4O_01580</name>
</gene>
<dbReference type="Pfam" id="PF21783">
    <property type="entry name" value="YNCE"/>
    <property type="match status" value="1"/>
</dbReference>
<evidence type="ECO:0000256" key="1">
    <source>
        <dbReference type="ARBA" id="ARBA00022729"/>
    </source>
</evidence>
<dbReference type="InterPro" id="IPR048433">
    <property type="entry name" value="YNCE-like_beta-prop"/>
</dbReference>
<dbReference type="InterPro" id="IPR015943">
    <property type="entry name" value="WD40/YVTN_repeat-like_dom_sf"/>
</dbReference>
<feature type="domain" description="YNCE-like beta-propeller" evidence="3">
    <location>
        <begin position="170"/>
        <end position="338"/>
    </location>
</feature>
<keyword evidence="5" id="KW-1185">Reference proteome</keyword>
<evidence type="ECO:0000256" key="2">
    <source>
        <dbReference type="SAM" id="Phobius"/>
    </source>
</evidence>
<dbReference type="InterPro" id="IPR051200">
    <property type="entry name" value="Host-pathogen_enzymatic-act"/>
</dbReference>
<evidence type="ECO:0000259" key="3">
    <source>
        <dbReference type="Pfam" id="PF21783"/>
    </source>
</evidence>